<name>A0A6B0UTC0_IXORI</name>
<feature type="region of interest" description="Disordered" evidence="1">
    <location>
        <begin position="115"/>
        <end position="140"/>
    </location>
</feature>
<evidence type="ECO:0000256" key="1">
    <source>
        <dbReference type="SAM" id="MobiDB-lite"/>
    </source>
</evidence>
<sequence>MCSTDPTDGPNMLSAGKQRGRISCRVYTAGNFVCSLGTSCVCSPAKRRPRALVFPGDVNPCGQRSVPRCPASSTRSLCCPFIAVLPLVYRCTKDAFTAELLRTSFPRIVSANKQMSTQHSRQLPPSMSDGGNLSSLFTLA</sequence>
<protein>
    <submittedName>
        <fullName evidence="2">Uncharacterized protein</fullName>
    </submittedName>
</protein>
<dbReference type="EMBL" id="GIFC01010944">
    <property type="protein sequence ID" value="MXU93027.1"/>
    <property type="molecule type" value="Transcribed_RNA"/>
</dbReference>
<accession>A0A6B0UTC0</accession>
<proteinExistence type="predicted"/>
<organism evidence="2">
    <name type="scientific">Ixodes ricinus</name>
    <name type="common">Common tick</name>
    <name type="synonym">Acarus ricinus</name>
    <dbReference type="NCBI Taxonomy" id="34613"/>
    <lineage>
        <taxon>Eukaryota</taxon>
        <taxon>Metazoa</taxon>
        <taxon>Ecdysozoa</taxon>
        <taxon>Arthropoda</taxon>
        <taxon>Chelicerata</taxon>
        <taxon>Arachnida</taxon>
        <taxon>Acari</taxon>
        <taxon>Parasitiformes</taxon>
        <taxon>Ixodida</taxon>
        <taxon>Ixodoidea</taxon>
        <taxon>Ixodidae</taxon>
        <taxon>Ixodinae</taxon>
        <taxon>Ixodes</taxon>
    </lineage>
</organism>
<reference evidence="2" key="1">
    <citation type="submission" date="2019-12" db="EMBL/GenBank/DDBJ databases">
        <title>An insight into the sialome of adult female Ixodes ricinus ticks feeding for 6 days.</title>
        <authorList>
            <person name="Perner J."/>
            <person name="Ribeiro J.M.C."/>
        </authorList>
    </citation>
    <scope>NUCLEOTIDE SEQUENCE</scope>
    <source>
        <strain evidence="2">Semi-engorged</strain>
        <tissue evidence="2">Salivary glands</tissue>
    </source>
</reference>
<dbReference type="AlphaFoldDB" id="A0A6B0UTC0"/>
<evidence type="ECO:0000313" key="2">
    <source>
        <dbReference type="EMBL" id="MXU93027.1"/>
    </source>
</evidence>